<sequence>MEKYTIGLDIGGTKCAVLLGRGEIPVRCDDFILDRAAFPTESKKGLEQALQKLYRNIEEMMEKHRLVPADILGIGVSCGGPLDSKKGIIMGPPNLYGWDYVPIVQMLQERYRIPAHVQNDANACALAEWRFGAARGTQNAVFLTFGTGMGAGLILDGRLYSGTSDMAGEVGHMRLAEDGPVGFGKSGSFEGFCSGGGIAQLARSKAVEAIQNGLSPAYCPTMEGLEAISAKTVAEAAHAGDATAQKVYRLCGEKLGMGLALITDIINPEIIVIGSIFERSHSLLWPAAKEVWEREALRYSQPCCRIVPACLGDSIGDYAALSVAFQPS</sequence>
<name>A0A328UM68_9FIRM</name>
<comment type="caution">
    <text evidence="2">The sequence shown here is derived from an EMBL/GenBank/DDBJ whole genome shotgun (WGS) entry which is preliminary data.</text>
</comment>
<evidence type="ECO:0000313" key="2">
    <source>
        <dbReference type="EMBL" id="RAQ30005.1"/>
    </source>
</evidence>
<gene>
    <name evidence="2" type="ORF">DPQ25_00345</name>
</gene>
<evidence type="ECO:0000313" key="3">
    <source>
        <dbReference type="Proteomes" id="UP000249377"/>
    </source>
</evidence>
<dbReference type="CDD" id="cd23763">
    <property type="entry name" value="ASKHA_ATPase_ROK"/>
    <property type="match status" value="1"/>
</dbReference>
<proteinExistence type="inferred from homology"/>
<keyword evidence="3" id="KW-1185">Reference proteome</keyword>
<dbReference type="InterPro" id="IPR000600">
    <property type="entry name" value="ROK"/>
</dbReference>
<dbReference type="RefSeq" id="WP_112331201.1">
    <property type="nucleotide sequence ID" value="NZ_QLYR01000001.1"/>
</dbReference>
<reference evidence="2 3" key="1">
    <citation type="submission" date="2018-06" db="EMBL/GenBank/DDBJ databases">
        <title>Noncontiguous genome sequence of Ruminococcaceae bacterium ASD2818.</title>
        <authorList>
            <person name="Chaplin A.V."/>
            <person name="Sokolova S.R."/>
            <person name="Kochetkova T.O."/>
            <person name="Goltsov A.Y."/>
            <person name="Trofimov D.Y."/>
            <person name="Efimov B.A."/>
        </authorList>
    </citation>
    <scope>NUCLEOTIDE SEQUENCE [LARGE SCALE GENOMIC DNA]</scope>
    <source>
        <strain evidence="2 3">ASD2818</strain>
    </source>
</reference>
<dbReference type="PANTHER" id="PTHR18964">
    <property type="entry name" value="ROK (REPRESSOR, ORF, KINASE) FAMILY"/>
    <property type="match status" value="1"/>
</dbReference>
<evidence type="ECO:0000256" key="1">
    <source>
        <dbReference type="ARBA" id="ARBA00006479"/>
    </source>
</evidence>
<accession>A0A328UM68</accession>
<dbReference type="SUPFAM" id="SSF53067">
    <property type="entry name" value="Actin-like ATPase domain"/>
    <property type="match status" value="1"/>
</dbReference>
<dbReference type="InterPro" id="IPR043129">
    <property type="entry name" value="ATPase_NBD"/>
</dbReference>
<comment type="similarity">
    <text evidence="1">Belongs to the ROK (NagC/XylR) family.</text>
</comment>
<dbReference type="AlphaFoldDB" id="A0A328UM68"/>
<protein>
    <submittedName>
        <fullName evidence="2">ROK family protein</fullName>
    </submittedName>
</protein>
<dbReference type="EMBL" id="QLYR01000001">
    <property type="protein sequence ID" value="RAQ30005.1"/>
    <property type="molecule type" value="Genomic_DNA"/>
</dbReference>
<dbReference type="PANTHER" id="PTHR18964:SF149">
    <property type="entry name" value="BIFUNCTIONAL UDP-N-ACETYLGLUCOSAMINE 2-EPIMERASE_N-ACETYLMANNOSAMINE KINASE"/>
    <property type="match status" value="1"/>
</dbReference>
<organism evidence="2 3">
    <name type="scientific">Hydrogeniiclostridium mannosilyticum</name>
    <dbReference type="NCBI Taxonomy" id="2764322"/>
    <lineage>
        <taxon>Bacteria</taxon>
        <taxon>Bacillati</taxon>
        <taxon>Bacillota</taxon>
        <taxon>Clostridia</taxon>
        <taxon>Eubacteriales</taxon>
        <taxon>Acutalibacteraceae</taxon>
        <taxon>Hydrogeniiclostridium</taxon>
    </lineage>
</organism>
<dbReference type="Proteomes" id="UP000249377">
    <property type="component" value="Unassembled WGS sequence"/>
</dbReference>
<dbReference type="Pfam" id="PF00480">
    <property type="entry name" value="ROK"/>
    <property type="match status" value="1"/>
</dbReference>
<dbReference type="Gene3D" id="3.30.420.40">
    <property type="match status" value="2"/>
</dbReference>